<keyword evidence="5 7" id="KW-1133">Transmembrane helix</keyword>
<feature type="transmembrane region" description="Helical" evidence="7">
    <location>
        <begin position="162"/>
        <end position="182"/>
    </location>
</feature>
<evidence type="ECO:0000256" key="1">
    <source>
        <dbReference type="ARBA" id="ARBA00004651"/>
    </source>
</evidence>
<dbReference type="InterPro" id="IPR006419">
    <property type="entry name" value="NMN_transpt_PnuC"/>
</dbReference>
<evidence type="ECO:0000256" key="2">
    <source>
        <dbReference type="ARBA" id="ARBA00022448"/>
    </source>
</evidence>
<reference evidence="10" key="1">
    <citation type="submission" date="2020-05" db="EMBL/GenBank/DDBJ databases">
        <authorList>
            <person name="Chiriac C."/>
            <person name="Salcher M."/>
            <person name="Ghai R."/>
            <person name="Kavagutti S V."/>
        </authorList>
    </citation>
    <scope>NUCLEOTIDE SEQUENCE</scope>
</reference>
<feature type="transmembrane region" description="Helical" evidence="7">
    <location>
        <begin position="15"/>
        <end position="34"/>
    </location>
</feature>
<accession>A0A6J7RIA8</accession>
<dbReference type="AlphaFoldDB" id="A0A6J7RIA8"/>
<dbReference type="PANTHER" id="PTHR36122:SF2">
    <property type="entry name" value="NICOTINAMIDE RIBOSIDE TRANSPORTER PNUC"/>
    <property type="match status" value="1"/>
</dbReference>
<protein>
    <submittedName>
        <fullName evidence="10">Unannotated protein</fullName>
    </submittedName>
</protein>
<evidence type="ECO:0000313" key="9">
    <source>
        <dbReference type="EMBL" id="CAB4885056.1"/>
    </source>
</evidence>
<keyword evidence="3" id="KW-1003">Cell membrane</keyword>
<dbReference type="NCBIfam" id="TIGR01528">
    <property type="entry name" value="NMN_trans_PnuC"/>
    <property type="match status" value="1"/>
</dbReference>
<evidence type="ECO:0000256" key="3">
    <source>
        <dbReference type="ARBA" id="ARBA00022475"/>
    </source>
</evidence>
<sequence>MSTILFTAWGYEVSVLEFIAALTSFIGVGLGVTAKRITWPWWALSSALYAIFFYQADLFASAALQIIFIAAAIWGWFGWGPKGAVPSALSTKHRALWAAGLIISFLALTPVLKNLGAAATWSDAIIFLGSFFAQAIMVYEKYESWPLWFAIDLVGTIQYAVLGYWFTAVLYAAFTVIALIGWKRWYESHRSAH</sequence>
<name>A0A6J7RIA8_9ZZZZ</name>
<keyword evidence="6 7" id="KW-0472">Membrane</keyword>
<gene>
    <name evidence="8" type="ORF">UFOPK3124_01145</name>
    <name evidence="9" type="ORF">UFOPK3480_00850</name>
    <name evidence="10" type="ORF">UFOPK4165_00441</name>
</gene>
<dbReference type="EMBL" id="CAFBPV010000026">
    <property type="protein sequence ID" value="CAB5028553.1"/>
    <property type="molecule type" value="Genomic_DNA"/>
</dbReference>
<keyword evidence="4 7" id="KW-0812">Transmembrane</keyword>
<feature type="transmembrane region" description="Helical" evidence="7">
    <location>
        <begin position="95"/>
        <end position="112"/>
    </location>
</feature>
<evidence type="ECO:0000256" key="5">
    <source>
        <dbReference type="ARBA" id="ARBA00022989"/>
    </source>
</evidence>
<feature type="transmembrane region" description="Helical" evidence="7">
    <location>
        <begin position="124"/>
        <end position="142"/>
    </location>
</feature>
<dbReference type="GO" id="GO:0034257">
    <property type="term" value="F:nicotinamide riboside transmembrane transporter activity"/>
    <property type="evidence" value="ECO:0007669"/>
    <property type="project" value="InterPro"/>
</dbReference>
<evidence type="ECO:0000313" key="8">
    <source>
        <dbReference type="EMBL" id="CAB4823127.1"/>
    </source>
</evidence>
<dbReference type="EMBL" id="CAFBLY010000074">
    <property type="protein sequence ID" value="CAB4885056.1"/>
    <property type="molecule type" value="Genomic_DNA"/>
</dbReference>
<dbReference type="Pfam" id="PF04973">
    <property type="entry name" value="NMN_transporter"/>
    <property type="match status" value="1"/>
</dbReference>
<organism evidence="10">
    <name type="scientific">freshwater metagenome</name>
    <dbReference type="NCBI Taxonomy" id="449393"/>
    <lineage>
        <taxon>unclassified sequences</taxon>
        <taxon>metagenomes</taxon>
        <taxon>ecological metagenomes</taxon>
    </lineage>
</organism>
<evidence type="ECO:0000256" key="6">
    <source>
        <dbReference type="ARBA" id="ARBA00023136"/>
    </source>
</evidence>
<evidence type="ECO:0000256" key="7">
    <source>
        <dbReference type="SAM" id="Phobius"/>
    </source>
</evidence>
<dbReference type="GO" id="GO:0005886">
    <property type="term" value="C:plasma membrane"/>
    <property type="evidence" value="ECO:0007669"/>
    <property type="project" value="UniProtKB-SubCell"/>
</dbReference>
<dbReference type="PANTHER" id="PTHR36122">
    <property type="entry name" value="NICOTINAMIDE RIBOSIDE TRANSPORTER PNUC"/>
    <property type="match status" value="1"/>
</dbReference>
<evidence type="ECO:0000313" key="10">
    <source>
        <dbReference type="EMBL" id="CAB5028553.1"/>
    </source>
</evidence>
<evidence type="ECO:0000256" key="4">
    <source>
        <dbReference type="ARBA" id="ARBA00022692"/>
    </source>
</evidence>
<dbReference type="EMBL" id="CAFAAY010000121">
    <property type="protein sequence ID" value="CAB4823127.1"/>
    <property type="molecule type" value="Genomic_DNA"/>
</dbReference>
<keyword evidence="2" id="KW-0813">Transport</keyword>
<comment type="subcellular location">
    <subcellularLocation>
        <location evidence="1">Cell membrane</location>
        <topology evidence="1">Multi-pass membrane protein</topology>
    </subcellularLocation>
</comment>
<feature type="transmembrane region" description="Helical" evidence="7">
    <location>
        <begin position="46"/>
        <end position="75"/>
    </location>
</feature>
<proteinExistence type="predicted"/>